<evidence type="ECO:0000256" key="1">
    <source>
        <dbReference type="ARBA" id="ARBA00004196"/>
    </source>
</evidence>
<accession>A0A7W4VW28</accession>
<dbReference type="EMBL" id="JACHWR010000002">
    <property type="protein sequence ID" value="MBB3042402.1"/>
    <property type="molecule type" value="Genomic_DNA"/>
</dbReference>
<dbReference type="Gene3D" id="3.40.50.2300">
    <property type="match status" value="2"/>
</dbReference>
<dbReference type="PROSITE" id="PS51257">
    <property type="entry name" value="PROKAR_LIPOPROTEIN"/>
    <property type="match status" value="1"/>
</dbReference>
<dbReference type="GO" id="GO:0030313">
    <property type="term" value="C:cell envelope"/>
    <property type="evidence" value="ECO:0007669"/>
    <property type="project" value="UniProtKB-SubCell"/>
</dbReference>
<evidence type="ECO:0000313" key="7">
    <source>
        <dbReference type="EMBL" id="MBB3042402.1"/>
    </source>
</evidence>
<evidence type="ECO:0000313" key="8">
    <source>
        <dbReference type="Proteomes" id="UP000589626"/>
    </source>
</evidence>
<evidence type="ECO:0000259" key="6">
    <source>
        <dbReference type="Pfam" id="PF13407"/>
    </source>
</evidence>
<evidence type="ECO:0000256" key="2">
    <source>
        <dbReference type="ARBA" id="ARBA00007639"/>
    </source>
</evidence>
<keyword evidence="3 5" id="KW-0732">Signal</keyword>
<dbReference type="AlphaFoldDB" id="A0A7W4VW28"/>
<dbReference type="SUPFAM" id="SSF53822">
    <property type="entry name" value="Periplasmic binding protein-like I"/>
    <property type="match status" value="1"/>
</dbReference>
<evidence type="ECO:0000256" key="3">
    <source>
        <dbReference type="ARBA" id="ARBA00022729"/>
    </source>
</evidence>
<dbReference type="InterPro" id="IPR028082">
    <property type="entry name" value="Peripla_BP_I"/>
</dbReference>
<sequence>MRRILRAAAAALLVTALAAGCGDSDDSSAAGGAPAGDALSTDTEYSGSLDELPTSYPEPEDEDLTIGWLNPNGAVESLSSLGEAIEIATEQRGGSLVTLDAGAKPDEQVTQMQQLIDRKVDAIIVWPLDAGALGPVVKRATAAGIPVVAVEANSDIAATDLGGFTSQITLGTDYIGFMTAREMARQQPGGKVVVAGFVVPVPFITAVTEAQASWAEEFGLDVVDTVQNQTDDVAGGSEAVAGATAQHPDLKGVLAYSDATAIGASLAGREAGLQLTTIGTNGASDAFEAIRSGRLFATMQWPLADWADQLTAGAYVAAQKPDEKLPITVYPTGMALVTADNIDDAIPFEEQLEEMRNR</sequence>
<feature type="domain" description="Periplasmic binding protein" evidence="6">
    <location>
        <begin position="68"/>
        <end position="316"/>
    </location>
</feature>
<feature type="region of interest" description="Disordered" evidence="4">
    <location>
        <begin position="23"/>
        <end position="61"/>
    </location>
</feature>
<dbReference type="GO" id="GO:0030246">
    <property type="term" value="F:carbohydrate binding"/>
    <property type="evidence" value="ECO:0007669"/>
    <property type="project" value="UniProtKB-ARBA"/>
</dbReference>
<evidence type="ECO:0000256" key="5">
    <source>
        <dbReference type="SAM" id="SignalP"/>
    </source>
</evidence>
<dbReference type="InterPro" id="IPR025997">
    <property type="entry name" value="SBP_2_dom"/>
</dbReference>
<comment type="caution">
    <text evidence="7">The sequence shown here is derived from an EMBL/GenBank/DDBJ whole genome shotgun (WGS) entry which is preliminary data.</text>
</comment>
<gene>
    <name evidence="7" type="ORF">FHU40_002220</name>
</gene>
<dbReference type="PANTHER" id="PTHR46847">
    <property type="entry name" value="D-ALLOSE-BINDING PERIPLASMIC PROTEIN-RELATED"/>
    <property type="match status" value="1"/>
</dbReference>
<feature type="compositionally biased region" description="Low complexity" evidence="4">
    <location>
        <begin position="23"/>
        <end position="40"/>
    </location>
</feature>
<evidence type="ECO:0000256" key="4">
    <source>
        <dbReference type="SAM" id="MobiDB-lite"/>
    </source>
</evidence>
<keyword evidence="8" id="KW-1185">Reference proteome</keyword>
<proteinExistence type="inferred from homology"/>
<dbReference type="PANTHER" id="PTHR46847:SF2">
    <property type="entry name" value="ABC TRANSPORTER SUGAR-BINDING PROTEIN"/>
    <property type="match status" value="1"/>
</dbReference>
<reference evidence="7 8" key="1">
    <citation type="submission" date="2020-08" db="EMBL/GenBank/DDBJ databases">
        <title>Sequencing the genomes of 1000 actinobacteria strains.</title>
        <authorList>
            <person name="Klenk H.-P."/>
        </authorList>
    </citation>
    <scope>NUCLEOTIDE SEQUENCE [LARGE SCALE GENOMIC DNA]</scope>
    <source>
        <strain evidence="7 8">DSM 105498</strain>
    </source>
</reference>
<dbReference type="Pfam" id="PF13407">
    <property type="entry name" value="Peripla_BP_4"/>
    <property type="match status" value="1"/>
</dbReference>
<dbReference type="CDD" id="cd01536">
    <property type="entry name" value="PBP1_ABC_sugar_binding-like"/>
    <property type="match status" value="1"/>
</dbReference>
<organism evidence="7 8">
    <name type="scientific">Nocardioides soli</name>
    <dbReference type="NCBI Taxonomy" id="1036020"/>
    <lineage>
        <taxon>Bacteria</taxon>
        <taxon>Bacillati</taxon>
        <taxon>Actinomycetota</taxon>
        <taxon>Actinomycetes</taxon>
        <taxon>Propionibacteriales</taxon>
        <taxon>Nocardioidaceae</taxon>
        <taxon>Nocardioides</taxon>
    </lineage>
</organism>
<feature type="chain" id="PRO_5039544034" evidence="5">
    <location>
        <begin position="19"/>
        <end position="358"/>
    </location>
</feature>
<feature type="signal peptide" evidence="5">
    <location>
        <begin position="1"/>
        <end position="18"/>
    </location>
</feature>
<dbReference type="Proteomes" id="UP000589626">
    <property type="component" value="Unassembled WGS sequence"/>
</dbReference>
<comment type="similarity">
    <text evidence="2">Belongs to the bacterial solute-binding protein 2 family.</text>
</comment>
<comment type="subcellular location">
    <subcellularLocation>
        <location evidence="1">Cell envelope</location>
    </subcellularLocation>
</comment>
<dbReference type="RefSeq" id="WP_183592373.1">
    <property type="nucleotide sequence ID" value="NZ_JACHWR010000002.1"/>
</dbReference>
<name>A0A7W4VW28_9ACTN</name>
<protein>
    <submittedName>
        <fullName evidence="7">Ribose transport system substrate-binding protein</fullName>
    </submittedName>
</protein>